<dbReference type="AlphaFoldDB" id="A0A5B9PGP5"/>
<dbReference type="KEGG" id="mff:MFFC18_38370"/>
<keyword evidence="2" id="KW-0472">Membrane</keyword>
<protein>
    <submittedName>
        <fullName evidence="3">Uncharacterized protein</fullName>
    </submittedName>
</protein>
<keyword evidence="1" id="KW-0175">Coiled coil</keyword>
<dbReference type="STRING" id="980251.GCA_001642875_04264"/>
<organism evidence="3 4">
    <name type="scientific">Mariniblastus fucicola</name>
    <dbReference type="NCBI Taxonomy" id="980251"/>
    <lineage>
        <taxon>Bacteria</taxon>
        <taxon>Pseudomonadati</taxon>
        <taxon>Planctomycetota</taxon>
        <taxon>Planctomycetia</taxon>
        <taxon>Pirellulales</taxon>
        <taxon>Pirellulaceae</taxon>
        <taxon>Mariniblastus</taxon>
    </lineage>
</organism>
<keyword evidence="2" id="KW-0812">Transmembrane</keyword>
<dbReference type="OrthoDB" id="284128at2"/>
<evidence type="ECO:0000256" key="1">
    <source>
        <dbReference type="SAM" id="Coils"/>
    </source>
</evidence>
<feature type="coiled-coil region" evidence="1">
    <location>
        <begin position="53"/>
        <end position="146"/>
    </location>
</feature>
<accession>A0A5B9PGP5</accession>
<reference evidence="3 4" key="1">
    <citation type="submission" date="2019-08" db="EMBL/GenBank/DDBJ databases">
        <title>Deep-cultivation of Planctomycetes and their phenomic and genomic characterization uncovers novel biology.</title>
        <authorList>
            <person name="Wiegand S."/>
            <person name="Jogler M."/>
            <person name="Boedeker C."/>
            <person name="Pinto D."/>
            <person name="Vollmers J."/>
            <person name="Rivas-Marin E."/>
            <person name="Kohn T."/>
            <person name="Peeters S.H."/>
            <person name="Heuer A."/>
            <person name="Rast P."/>
            <person name="Oberbeckmann S."/>
            <person name="Bunk B."/>
            <person name="Jeske O."/>
            <person name="Meyerdierks A."/>
            <person name="Storesund J.E."/>
            <person name="Kallscheuer N."/>
            <person name="Luecker S."/>
            <person name="Lage O.M."/>
            <person name="Pohl T."/>
            <person name="Merkel B.J."/>
            <person name="Hornburger P."/>
            <person name="Mueller R.-W."/>
            <person name="Bruemmer F."/>
            <person name="Labrenz M."/>
            <person name="Spormann A.M."/>
            <person name="Op den Camp H."/>
            <person name="Overmann J."/>
            <person name="Amann R."/>
            <person name="Jetten M.S.M."/>
            <person name="Mascher T."/>
            <person name="Medema M.H."/>
            <person name="Devos D.P."/>
            <person name="Kaster A.-K."/>
            <person name="Ovreas L."/>
            <person name="Rohde M."/>
            <person name="Galperin M.Y."/>
            <person name="Jogler C."/>
        </authorList>
    </citation>
    <scope>NUCLEOTIDE SEQUENCE [LARGE SCALE GENOMIC DNA]</scope>
    <source>
        <strain evidence="3 4">FC18</strain>
    </source>
</reference>
<dbReference type="EMBL" id="CP042912">
    <property type="protein sequence ID" value="QEG23932.1"/>
    <property type="molecule type" value="Genomic_DNA"/>
</dbReference>
<feature type="transmembrane region" description="Helical" evidence="2">
    <location>
        <begin position="12"/>
        <end position="33"/>
    </location>
</feature>
<keyword evidence="4" id="KW-1185">Reference proteome</keyword>
<gene>
    <name evidence="3" type="ORF">MFFC18_38370</name>
</gene>
<dbReference type="Proteomes" id="UP000322214">
    <property type="component" value="Chromosome"/>
</dbReference>
<keyword evidence="2" id="KW-1133">Transmembrane helix</keyword>
<proteinExistence type="predicted"/>
<evidence type="ECO:0000313" key="3">
    <source>
        <dbReference type="EMBL" id="QEG23932.1"/>
    </source>
</evidence>
<evidence type="ECO:0000313" key="4">
    <source>
        <dbReference type="Proteomes" id="UP000322214"/>
    </source>
</evidence>
<sequence>MSLNNLNEGQDSFLDIIANLVGVLIILVVIVGAQATSGLLAEPDTESAVAQQAEEAEQDLAFETQKVNLQAEQASRELVSSKLRLDLARLEMQANDEKRLAQQLATRRHTMLMQLEFVRAKHEQRKKEVRDELNQQQQKQLELQSEKIQLVSQLESLEKSINAVSVTQIETSVETIDHFPNPIAKTVFSNEIHFRLDRGRIVHVPMDQLIEQMKGEIRLKAEKLKQADGTRETIGPVNGFRLQYELGIVPDSQTGQPNARVVRFKRFTIQPVSSDVGEPMEQALQEGSHFMNVLSRLEPRRTTVSVWVYPNSYDSHAKLKDWLHEHGFQMASWPLSAGRPISGGPDGFRTSAQ</sequence>
<dbReference type="RefSeq" id="WP_075082502.1">
    <property type="nucleotide sequence ID" value="NZ_CP042912.1"/>
</dbReference>
<evidence type="ECO:0000256" key="2">
    <source>
        <dbReference type="SAM" id="Phobius"/>
    </source>
</evidence>
<name>A0A5B9PGP5_9BACT</name>